<dbReference type="PANTHER" id="PTHR43031:SF1">
    <property type="entry name" value="PYRIDINE NUCLEOTIDE-DISULPHIDE OXIDOREDUCTASE"/>
    <property type="match status" value="1"/>
</dbReference>
<sequence length="129" mass="14558">MKTFVFISILVAASVTAFSQGNVISEDLTAEQFKTKLESKPGAVLLDLRTPDELKKGMLPHAVQIDYFNKNFEDQIRALDKNKVYFIYCAGGGRSGETKELMAKEGFKEVYNLPEGFDGWKKKKMPIQE</sequence>
<dbReference type="SMART" id="SM00450">
    <property type="entry name" value="RHOD"/>
    <property type="match status" value="1"/>
</dbReference>
<feature type="chain" id="PRO_5047369303" evidence="1">
    <location>
        <begin position="18"/>
        <end position="129"/>
    </location>
</feature>
<name>A0ABS5VTF1_9BACT</name>
<dbReference type="CDD" id="cd00158">
    <property type="entry name" value="RHOD"/>
    <property type="match status" value="1"/>
</dbReference>
<keyword evidence="1" id="KW-0732">Signal</keyword>
<comment type="caution">
    <text evidence="3">The sequence shown here is derived from an EMBL/GenBank/DDBJ whole genome shotgun (WGS) entry which is preliminary data.</text>
</comment>
<accession>A0ABS5VTF1</accession>
<proteinExistence type="predicted"/>
<evidence type="ECO:0000313" key="3">
    <source>
        <dbReference type="EMBL" id="MBT1704697.1"/>
    </source>
</evidence>
<dbReference type="InterPro" id="IPR050229">
    <property type="entry name" value="GlpE_sulfurtransferase"/>
</dbReference>
<dbReference type="RefSeq" id="WP_254154654.1">
    <property type="nucleotide sequence ID" value="NZ_JAHESD010000037.1"/>
</dbReference>
<dbReference type="InterPro" id="IPR001763">
    <property type="entry name" value="Rhodanese-like_dom"/>
</dbReference>
<evidence type="ECO:0000256" key="1">
    <source>
        <dbReference type="SAM" id="SignalP"/>
    </source>
</evidence>
<dbReference type="Pfam" id="PF00581">
    <property type="entry name" value="Rhodanese"/>
    <property type="match status" value="1"/>
</dbReference>
<dbReference type="PANTHER" id="PTHR43031">
    <property type="entry name" value="FAD-DEPENDENT OXIDOREDUCTASE"/>
    <property type="match status" value="1"/>
</dbReference>
<dbReference type="InterPro" id="IPR036873">
    <property type="entry name" value="Rhodanese-like_dom_sf"/>
</dbReference>
<gene>
    <name evidence="3" type="ORF">KK060_15490</name>
</gene>
<dbReference type="Proteomes" id="UP000772618">
    <property type="component" value="Unassembled WGS sequence"/>
</dbReference>
<evidence type="ECO:0000313" key="4">
    <source>
        <dbReference type="Proteomes" id="UP000772618"/>
    </source>
</evidence>
<dbReference type="Gene3D" id="3.40.250.10">
    <property type="entry name" value="Rhodanese-like domain"/>
    <property type="match status" value="1"/>
</dbReference>
<reference evidence="3 4" key="1">
    <citation type="submission" date="2021-05" db="EMBL/GenBank/DDBJ databases">
        <title>A Polyphasic approach of four new species of the genus Ohtaekwangia: Ohtaekwangia histidinii sp. nov., Ohtaekwangia cretensis sp. nov., Ohtaekwangia indiensis sp. nov., Ohtaekwangia reichenbachii sp. nov. from diverse environment.</title>
        <authorList>
            <person name="Octaviana S."/>
        </authorList>
    </citation>
    <scope>NUCLEOTIDE SEQUENCE [LARGE SCALE GENOMIC DNA]</scope>
    <source>
        <strain evidence="3 4">PWU20</strain>
    </source>
</reference>
<dbReference type="EMBL" id="JAHESD010000037">
    <property type="protein sequence ID" value="MBT1704697.1"/>
    <property type="molecule type" value="Genomic_DNA"/>
</dbReference>
<dbReference type="PROSITE" id="PS50206">
    <property type="entry name" value="RHODANESE_3"/>
    <property type="match status" value="1"/>
</dbReference>
<keyword evidence="4" id="KW-1185">Reference proteome</keyword>
<protein>
    <submittedName>
        <fullName evidence="3">Rhodanese-like domain-containing protein</fullName>
    </submittedName>
</protein>
<feature type="signal peptide" evidence="1">
    <location>
        <begin position="1"/>
        <end position="17"/>
    </location>
</feature>
<feature type="domain" description="Rhodanese" evidence="2">
    <location>
        <begin position="39"/>
        <end position="129"/>
    </location>
</feature>
<evidence type="ECO:0000259" key="2">
    <source>
        <dbReference type="PROSITE" id="PS50206"/>
    </source>
</evidence>
<organism evidence="3 4">
    <name type="scientific">Chryseosolibacter indicus</name>
    <dbReference type="NCBI Taxonomy" id="2782351"/>
    <lineage>
        <taxon>Bacteria</taxon>
        <taxon>Pseudomonadati</taxon>
        <taxon>Bacteroidota</taxon>
        <taxon>Cytophagia</taxon>
        <taxon>Cytophagales</taxon>
        <taxon>Chryseotaleaceae</taxon>
        <taxon>Chryseosolibacter</taxon>
    </lineage>
</organism>
<dbReference type="SUPFAM" id="SSF52821">
    <property type="entry name" value="Rhodanese/Cell cycle control phosphatase"/>
    <property type="match status" value="1"/>
</dbReference>